<dbReference type="OrthoDB" id="7658418at2"/>
<organism evidence="2 3">
    <name type="scientific">Jannaschia rubra</name>
    <dbReference type="NCBI Taxonomy" id="282197"/>
    <lineage>
        <taxon>Bacteria</taxon>
        <taxon>Pseudomonadati</taxon>
        <taxon>Pseudomonadota</taxon>
        <taxon>Alphaproteobacteria</taxon>
        <taxon>Rhodobacterales</taxon>
        <taxon>Roseobacteraceae</taxon>
        <taxon>Jannaschia</taxon>
    </lineage>
</organism>
<accession>A0A0M6XRY2</accession>
<evidence type="ECO:0000313" key="3">
    <source>
        <dbReference type="Proteomes" id="UP000048908"/>
    </source>
</evidence>
<dbReference type="AlphaFoldDB" id="A0A0M6XRY2"/>
<dbReference type="Pfam" id="PF04748">
    <property type="entry name" value="Polysacc_deac_2"/>
    <property type="match status" value="1"/>
</dbReference>
<dbReference type="InterPro" id="IPR011330">
    <property type="entry name" value="Glyco_hydro/deAcase_b/a-brl"/>
</dbReference>
<dbReference type="EMBL" id="CXPG01000017">
    <property type="protein sequence ID" value="CTQ32983.1"/>
    <property type="molecule type" value="Genomic_DNA"/>
</dbReference>
<dbReference type="SUPFAM" id="SSF88713">
    <property type="entry name" value="Glycoside hydrolase/deacetylase"/>
    <property type="match status" value="1"/>
</dbReference>
<sequence length="498" mass="51917">MVRGLLLGSASALALSALFLVSASLLVPSPDRGPSRPVLRDQAEAAPRIPAVPERIVAAPPPETPAPIAEVAPQVEVRPQVEVSPAVPVVDAVDLPARSQFNRPPEDRTADTPETDAQPRPAATAEAMRPGVVPSDAPLRQTESATRPEPMSVDALSAPPEAGSAPDLPTSLDAAAPRSGTSNAAPDRVMQAPDDAPDEIVAQVEVPTVVPEEERVIPPRATDPAPEPIPEPAAEEPAPFTGTPRRLILDSERAAAEETEVEVEPEPSVRLPALKAQAAPFDNPRNLPMMAILLIDDPDAGVDQGDLEALDIPMTFAIDPTRPDARKAAQAYRKAGHEVVMLASALAPQGSAQDVEVAMSGAVVALPEALGVLDRDGAGFAANREALRALLPALAEQGMAFVAYPSGLNSGVSAAQREGVPAVTIYRALDQDDERAVVITRYLNRATFEAAQDGAVVVVGHTTPEMVRALSDWQDGGRAEGVAAAPLSAVLQMTETSN</sequence>
<name>A0A0M6XRY2_9RHOB</name>
<dbReference type="RefSeq" id="WP_055682439.1">
    <property type="nucleotide sequence ID" value="NZ_CXPG01000017.1"/>
</dbReference>
<feature type="region of interest" description="Disordered" evidence="1">
    <location>
        <begin position="94"/>
        <end position="188"/>
    </location>
</feature>
<gene>
    <name evidence="2" type="ORF">JAN5088_01758</name>
</gene>
<dbReference type="GO" id="GO:0005975">
    <property type="term" value="P:carbohydrate metabolic process"/>
    <property type="evidence" value="ECO:0007669"/>
    <property type="project" value="InterPro"/>
</dbReference>
<dbReference type="Gene3D" id="3.20.20.370">
    <property type="entry name" value="Glycoside hydrolase/deacetylase"/>
    <property type="match status" value="1"/>
</dbReference>
<feature type="region of interest" description="Disordered" evidence="1">
    <location>
        <begin position="218"/>
        <end position="243"/>
    </location>
</feature>
<evidence type="ECO:0000313" key="2">
    <source>
        <dbReference type="EMBL" id="CTQ32983.1"/>
    </source>
</evidence>
<reference evidence="2 3" key="1">
    <citation type="submission" date="2015-07" db="EMBL/GenBank/DDBJ databases">
        <authorList>
            <person name="Noorani M."/>
        </authorList>
    </citation>
    <scope>NUCLEOTIDE SEQUENCE [LARGE SCALE GENOMIC DNA]</scope>
    <source>
        <strain evidence="2 3">CECT 5088</strain>
    </source>
</reference>
<dbReference type="Proteomes" id="UP000048908">
    <property type="component" value="Unassembled WGS sequence"/>
</dbReference>
<evidence type="ECO:0000256" key="1">
    <source>
        <dbReference type="SAM" id="MobiDB-lite"/>
    </source>
</evidence>
<dbReference type="PANTHER" id="PTHR30105:SF2">
    <property type="entry name" value="DIVERGENT POLYSACCHARIDE DEACETYLASE SUPERFAMILY"/>
    <property type="match status" value="1"/>
</dbReference>
<keyword evidence="3" id="KW-1185">Reference proteome</keyword>
<protein>
    <submittedName>
        <fullName evidence="2">Divergent polysaccharide deacetylase</fullName>
    </submittedName>
</protein>
<dbReference type="CDD" id="cd10936">
    <property type="entry name" value="CE4_DAC2"/>
    <property type="match status" value="1"/>
</dbReference>
<dbReference type="STRING" id="282197.SAMN04488517_10771"/>
<dbReference type="PANTHER" id="PTHR30105">
    <property type="entry name" value="UNCHARACTERIZED YIBQ-RELATED"/>
    <property type="match status" value="1"/>
</dbReference>
<dbReference type="InterPro" id="IPR006837">
    <property type="entry name" value="Divergent_DAC"/>
</dbReference>
<proteinExistence type="predicted"/>